<feature type="domain" description="Glycosyltransferase 2-like" evidence="1">
    <location>
        <begin position="8"/>
        <end position="122"/>
    </location>
</feature>
<dbReference type="CDD" id="cd00761">
    <property type="entry name" value="Glyco_tranf_GTA_type"/>
    <property type="match status" value="1"/>
</dbReference>
<dbReference type="InterPro" id="IPR054028">
    <property type="entry name" value="TarS/TarP_linker"/>
</dbReference>
<reference evidence="3 4" key="1">
    <citation type="submission" date="2020-12" db="EMBL/GenBank/DDBJ databases">
        <title>Microbacterium sp. HY060.</title>
        <authorList>
            <person name="Zhou J."/>
        </authorList>
    </citation>
    <scope>NUCLEOTIDE SEQUENCE [LARGE SCALE GENOMIC DNA]</scope>
    <source>
        <strain evidence="3 4">HY60</strain>
    </source>
</reference>
<dbReference type="InterPro" id="IPR001173">
    <property type="entry name" value="Glyco_trans_2-like"/>
</dbReference>
<gene>
    <name evidence="3" type="ORF">HCR76_04930</name>
</gene>
<proteinExistence type="predicted"/>
<organism evidence="3 4">
    <name type="scientific">Paramicrobacterium chengjingii</name>
    <dbReference type="NCBI Taxonomy" id="2769067"/>
    <lineage>
        <taxon>Bacteria</taxon>
        <taxon>Bacillati</taxon>
        <taxon>Actinomycetota</taxon>
        <taxon>Actinomycetes</taxon>
        <taxon>Micrococcales</taxon>
        <taxon>Microbacteriaceae</taxon>
        <taxon>Paramicrobacterium</taxon>
    </lineage>
</organism>
<dbReference type="EMBL" id="CP061169">
    <property type="protein sequence ID" value="QPZ39409.1"/>
    <property type="molecule type" value="Genomic_DNA"/>
</dbReference>
<sequence>MTSSPKVSVVIPTYCSGERINDVVRSLDSQKLPKAEFEVLFIDDGSADDTVSVLNRIASARPNVRVFELEHSGWPSTSRNYGIEKARGEYILFMDHDDELYPDSLSQGYAFASRNSADVLNGKEARTDQPKWALDTYIADFDNAIGRTDVHPLVPTNPHKLYRRQFLLDNRIRFPEGSRVLWEDVFFNLDVAKNAKIISTMTSTPFYHWVQHGNNTSRSFTQDLRDYWTGLRRIFEATATCLAGPSLAQQKTLMLAYQYSTRLLPALGPSLWENDKSDIEFALVTARDLINEYLPETFDDDLSAYGKARAHLIRAGDFSSLKKLVRVDPGMYGLAVCNDAAWHNGELEIRSTATWRTSAGRPLALKLTDDGRILRSLPLELAEALGVDLLDVTDDVYAACTTIGIKSRASKITWLIPTTHRVEVLGSHGGRAEVTVRSTATLNIDDAAFGAPLKAGIWDFNAKNELFGVVNHRGLRSEKVVTPAVIHGRALEAYVNKNGMLSLDMDQRIRTIARPNRNRAVQAKFSGWKELNVRIPLKKLTLRRTRLACSLQLGDQATVPAVIENRGRGNCLYATIASTPGRYSIKVGSTTQNLHETGAQLVIHKFGRAELQ</sequence>
<dbReference type="Pfam" id="PF00535">
    <property type="entry name" value="Glycos_transf_2"/>
    <property type="match status" value="1"/>
</dbReference>
<evidence type="ECO:0000313" key="3">
    <source>
        <dbReference type="EMBL" id="QPZ39409.1"/>
    </source>
</evidence>
<accession>A0ABX6YLC7</accession>
<dbReference type="Gene3D" id="3.90.550.10">
    <property type="entry name" value="Spore Coat Polysaccharide Biosynthesis Protein SpsA, Chain A"/>
    <property type="match status" value="1"/>
</dbReference>
<dbReference type="SUPFAM" id="SSF53448">
    <property type="entry name" value="Nucleotide-diphospho-sugar transferases"/>
    <property type="match status" value="1"/>
</dbReference>
<dbReference type="PANTHER" id="PTHR22916">
    <property type="entry name" value="GLYCOSYLTRANSFERASE"/>
    <property type="match status" value="1"/>
</dbReference>
<feature type="domain" description="TarS/TarP linker" evidence="2">
    <location>
        <begin position="225"/>
        <end position="324"/>
    </location>
</feature>
<dbReference type="Pfam" id="PF22181">
    <property type="entry name" value="TarS_linker"/>
    <property type="match status" value="1"/>
</dbReference>
<evidence type="ECO:0000259" key="1">
    <source>
        <dbReference type="Pfam" id="PF00535"/>
    </source>
</evidence>
<dbReference type="InterPro" id="IPR029044">
    <property type="entry name" value="Nucleotide-diphossugar_trans"/>
</dbReference>
<evidence type="ECO:0000313" key="4">
    <source>
        <dbReference type="Proteomes" id="UP000662814"/>
    </source>
</evidence>
<dbReference type="RefSeq" id="WP_166988778.1">
    <property type="nucleotide sequence ID" value="NZ_CP061169.1"/>
</dbReference>
<protein>
    <submittedName>
        <fullName evidence="3">Glycosyltransferase</fullName>
    </submittedName>
</protein>
<dbReference type="Proteomes" id="UP000662814">
    <property type="component" value="Chromosome"/>
</dbReference>
<name>A0ABX6YLC7_9MICO</name>
<evidence type="ECO:0000259" key="2">
    <source>
        <dbReference type="Pfam" id="PF22181"/>
    </source>
</evidence>
<keyword evidence="4" id="KW-1185">Reference proteome</keyword>
<dbReference type="PANTHER" id="PTHR22916:SF3">
    <property type="entry name" value="UDP-GLCNAC:BETAGAL BETA-1,3-N-ACETYLGLUCOSAMINYLTRANSFERASE-LIKE PROTEIN 1"/>
    <property type="match status" value="1"/>
</dbReference>